<feature type="signal peptide" evidence="1">
    <location>
        <begin position="1"/>
        <end position="18"/>
    </location>
</feature>
<evidence type="ECO:0008006" key="3">
    <source>
        <dbReference type="Google" id="ProtNLM"/>
    </source>
</evidence>
<evidence type="ECO:0000256" key="1">
    <source>
        <dbReference type="SAM" id="SignalP"/>
    </source>
</evidence>
<feature type="chain" id="PRO_5031212639" description="Calcineurin-like phosphoesterase domain-containing protein" evidence="1">
    <location>
        <begin position="19"/>
        <end position="100"/>
    </location>
</feature>
<accession>A0A7S2G2L3</accession>
<sequence>MLMLNFVILLPSEFSVLGCAPAAGRCADSRQGYYRDRKLEQLADFAAWFSKLPGFRKKICIAGNHDLTLDKQHYEAASALNCTVPSVQFLPVHSSRLGPY</sequence>
<name>A0A7S2G2L3_9STRA</name>
<organism evidence="2">
    <name type="scientific">Octactis speculum</name>
    <dbReference type="NCBI Taxonomy" id="3111310"/>
    <lineage>
        <taxon>Eukaryota</taxon>
        <taxon>Sar</taxon>
        <taxon>Stramenopiles</taxon>
        <taxon>Ochrophyta</taxon>
        <taxon>Dictyochophyceae</taxon>
        <taxon>Dictyochales</taxon>
        <taxon>Dictyochaceae</taxon>
        <taxon>Octactis</taxon>
    </lineage>
</organism>
<proteinExistence type="predicted"/>
<protein>
    <recommendedName>
        <fullName evidence="3">Calcineurin-like phosphoesterase domain-containing protein</fullName>
    </recommendedName>
</protein>
<reference evidence="2" key="1">
    <citation type="submission" date="2021-01" db="EMBL/GenBank/DDBJ databases">
        <authorList>
            <person name="Corre E."/>
            <person name="Pelletier E."/>
            <person name="Niang G."/>
            <person name="Scheremetjew M."/>
            <person name="Finn R."/>
            <person name="Kale V."/>
            <person name="Holt S."/>
            <person name="Cochrane G."/>
            <person name="Meng A."/>
            <person name="Brown T."/>
            <person name="Cohen L."/>
        </authorList>
    </citation>
    <scope>NUCLEOTIDE SEQUENCE</scope>
    <source>
        <strain evidence="2">CCMP1381</strain>
    </source>
</reference>
<gene>
    <name evidence="2" type="ORF">DSPE1174_LOCUS14487</name>
</gene>
<dbReference type="EMBL" id="HBGS01028555">
    <property type="protein sequence ID" value="CAD9424676.1"/>
    <property type="molecule type" value="Transcribed_RNA"/>
</dbReference>
<dbReference type="AlphaFoldDB" id="A0A7S2G2L3"/>
<keyword evidence="1" id="KW-0732">Signal</keyword>
<dbReference type="Gene3D" id="3.60.21.10">
    <property type="match status" value="1"/>
</dbReference>
<dbReference type="InterPro" id="IPR029052">
    <property type="entry name" value="Metallo-depent_PP-like"/>
</dbReference>
<evidence type="ECO:0000313" key="2">
    <source>
        <dbReference type="EMBL" id="CAD9424676.1"/>
    </source>
</evidence>